<sequence length="397" mass="40235">MPKASQLLVALLSEPSSGRGRGAAMRSSFAQPPAAGAGASGAGGAGGYHGGGYGGGSHGSGGGYGGSGGYGGGNYQGGGGYDGGGGYGGYGGGGYGGDHGGHGYDYGGGYGDGYGDYGGGYGGDEYGPESGAPGAPGAPGAKGAGKGMDTEGVEDDAQGEGLDAGEGLPPAEEPEEVEAVPPEEEAYEEAPYEEAPEAFEETPESGPGQGPPVMLVNSEGQNILAKEKTKQLINKVNILSKSLQAKLPTYDEGSDLPEPEDEMREICRAREVEINKMEQARTAAEIARLENEEEGGDVDEVAIDEEAKKMEEEWPGDEYDDYYGYPPPPDAQGPYADPYAHDPNAGHGAPPPGPAGPAGPAAPAPAAAFCPAQLVLLSHLLPDREWRRKADFLCEAC</sequence>
<dbReference type="Proteomes" id="UP001178507">
    <property type="component" value="Unassembled WGS sequence"/>
</dbReference>
<comment type="caution">
    <text evidence="2">The sequence shown here is derived from an EMBL/GenBank/DDBJ whole genome shotgun (WGS) entry which is preliminary data.</text>
</comment>
<feature type="compositionally biased region" description="Pro residues" evidence="1">
    <location>
        <begin position="349"/>
        <end position="363"/>
    </location>
</feature>
<reference evidence="2" key="1">
    <citation type="submission" date="2023-08" db="EMBL/GenBank/DDBJ databases">
        <authorList>
            <person name="Chen Y."/>
            <person name="Shah S."/>
            <person name="Dougan E. K."/>
            <person name="Thang M."/>
            <person name="Chan C."/>
        </authorList>
    </citation>
    <scope>NUCLEOTIDE SEQUENCE</scope>
</reference>
<proteinExistence type="predicted"/>
<keyword evidence="3" id="KW-1185">Reference proteome</keyword>
<protein>
    <submittedName>
        <fullName evidence="2">Uncharacterized protein</fullName>
    </submittedName>
</protein>
<feature type="region of interest" description="Disordered" evidence="1">
    <location>
        <begin position="119"/>
        <end position="216"/>
    </location>
</feature>
<feature type="compositionally biased region" description="Acidic residues" evidence="1">
    <location>
        <begin position="172"/>
        <end position="203"/>
    </location>
</feature>
<evidence type="ECO:0000256" key="1">
    <source>
        <dbReference type="SAM" id="MobiDB-lite"/>
    </source>
</evidence>
<feature type="region of interest" description="Disordered" evidence="1">
    <location>
        <begin position="286"/>
        <end position="364"/>
    </location>
</feature>
<name>A0AA36IKA7_9DINO</name>
<gene>
    <name evidence="2" type="ORF">EVOR1521_LOCUS14736</name>
</gene>
<dbReference type="EMBL" id="CAUJNA010001788">
    <property type="protein sequence ID" value="CAJ1389034.1"/>
    <property type="molecule type" value="Genomic_DNA"/>
</dbReference>
<evidence type="ECO:0000313" key="2">
    <source>
        <dbReference type="EMBL" id="CAJ1389034.1"/>
    </source>
</evidence>
<evidence type="ECO:0000313" key="3">
    <source>
        <dbReference type="Proteomes" id="UP001178507"/>
    </source>
</evidence>
<feature type="region of interest" description="Disordered" evidence="1">
    <location>
        <begin position="1"/>
        <end position="42"/>
    </location>
</feature>
<feature type="compositionally biased region" description="Acidic residues" evidence="1">
    <location>
        <begin position="291"/>
        <end position="304"/>
    </location>
</feature>
<dbReference type="AlphaFoldDB" id="A0AA36IKA7"/>
<organism evidence="2 3">
    <name type="scientific">Effrenium voratum</name>
    <dbReference type="NCBI Taxonomy" id="2562239"/>
    <lineage>
        <taxon>Eukaryota</taxon>
        <taxon>Sar</taxon>
        <taxon>Alveolata</taxon>
        <taxon>Dinophyceae</taxon>
        <taxon>Suessiales</taxon>
        <taxon>Symbiodiniaceae</taxon>
        <taxon>Effrenium</taxon>
    </lineage>
</organism>
<feature type="compositionally biased region" description="Low complexity" evidence="1">
    <location>
        <begin position="332"/>
        <end position="348"/>
    </location>
</feature>
<accession>A0AA36IKA7</accession>